<gene>
    <name evidence="4" type="primary">LOC103660632</name>
</gene>
<evidence type="ECO:0000313" key="4">
    <source>
        <dbReference type="RefSeq" id="XP_008686496.1"/>
    </source>
</evidence>
<keyword evidence="2" id="KW-0472">Membrane</keyword>
<name>A0A384BV78_URSMA</name>
<evidence type="ECO:0000256" key="2">
    <source>
        <dbReference type="SAM" id="Phobius"/>
    </source>
</evidence>
<keyword evidence="2" id="KW-1133">Transmembrane helix</keyword>
<feature type="compositionally biased region" description="Polar residues" evidence="1">
    <location>
        <begin position="77"/>
        <end position="86"/>
    </location>
</feature>
<evidence type="ECO:0000256" key="1">
    <source>
        <dbReference type="SAM" id="MobiDB-lite"/>
    </source>
</evidence>
<feature type="region of interest" description="Disordered" evidence="1">
    <location>
        <begin position="77"/>
        <end position="105"/>
    </location>
</feature>
<sequence>MGPVIPPLLLLSPIVLLITCYMLGYLQRSRASGHHGGPMRQAAGYFQSVRWNANVYFNAQMDISEVEVSMGGQSAIHTEGNQQSFLRTDHEDDSLPYGHQDRGDLSVPVLRPRAQIRESPSDTVNNCRELARL</sequence>
<dbReference type="RefSeq" id="XP_008686496.1">
    <property type="nucleotide sequence ID" value="XM_008688274.2"/>
</dbReference>
<dbReference type="GeneID" id="103660632"/>
<dbReference type="AlphaFoldDB" id="A0A384BV78"/>
<evidence type="ECO:0000313" key="3">
    <source>
        <dbReference type="Proteomes" id="UP000261680"/>
    </source>
</evidence>
<protein>
    <submittedName>
        <fullName evidence="4">Secreted seminal-vesicle Ly-6 protein 1-like</fullName>
    </submittedName>
</protein>
<dbReference type="OrthoDB" id="10505991at2759"/>
<feature type="transmembrane region" description="Helical" evidence="2">
    <location>
        <begin position="6"/>
        <end position="26"/>
    </location>
</feature>
<reference evidence="4" key="1">
    <citation type="submission" date="2025-08" db="UniProtKB">
        <authorList>
            <consortium name="RefSeq"/>
        </authorList>
    </citation>
    <scope>IDENTIFICATION</scope>
    <source>
        <tissue evidence="4">Whole blood</tissue>
    </source>
</reference>
<keyword evidence="2" id="KW-0812">Transmembrane</keyword>
<dbReference type="Proteomes" id="UP000261680">
    <property type="component" value="Unplaced"/>
</dbReference>
<keyword evidence="3" id="KW-1185">Reference proteome</keyword>
<dbReference type="KEGG" id="umr:103660632"/>
<accession>A0A384BV78</accession>
<proteinExistence type="predicted"/>
<organism evidence="3 4">
    <name type="scientific">Ursus maritimus</name>
    <name type="common">Polar bear</name>
    <name type="synonym">Thalarctos maritimus</name>
    <dbReference type="NCBI Taxonomy" id="29073"/>
    <lineage>
        <taxon>Eukaryota</taxon>
        <taxon>Metazoa</taxon>
        <taxon>Chordata</taxon>
        <taxon>Craniata</taxon>
        <taxon>Vertebrata</taxon>
        <taxon>Euteleostomi</taxon>
        <taxon>Mammalia</taxon>
        <taxon>Eutheria</taxon>
        <taxon>Laurasiatheria</taxon>
        <taxon>Carnivora</taxon>
        <taxon>Caniformia</taxon>
        <taxon>Ursidae</taxon>
        <taxon>Ursus</taxon>
    </lineage>
</organism>